<protein>
    <recommendedName>
        <fullName evidence="2">DUF6534 domain-containing protein</fullName>
    </recommendedName>
</protein>
<dbReference type="PANTHER" id="PTHR40465:SF1">
    <property type="entry name" value="DUF6534 DOMAIN-CONTAINING PROTEIN"/>
    <property type="match status" value="1"/>
</dbReference>
<dbReference type="EMBL" id="ML213755">
    <property type="protein sequence ID" value="TFK31424.1"/>
    <property type="molecule type" value="Genomic_DNA"/>
</dbReference>
<feature type="transmembrane region" description="Helical" evidence="1">
    <location>
        <begin position="122"/>
        <end position="142"/>
    </location>
</feature>
<dbReference type="OrthoDB" id="2953893at2759"/>
<dbReference type="AlphaFoldDB" id="A0A5C3LEC0"/>
<keyword evidence="1" id="KW-1133">Transmembrane helix</keyword>
<organism evidence="3 4">
    <name type="scientific">Crucibulum laeve</name>
    <dbReference type="NCBI Taxonomy" id="68775"/>
    <lineage>
        <taxon>Eukaryota</taxon>
        <taxon>Fungi</taxon>
        <taxon>Dikarya</taxon>
        <taxon>Basidiomycota</taxon>
        <taxon>Agaricomycotina</taxon>
        <taxon>Agaricomycetes</taxon>
        <taxon>Agaricomycetidae</taxon>
        <taxon>Agaricales</taxon>
        <taxon>Agaricineae</taxon>
        <taxon>Nidulariaceae</taxon>
        <taxon>Crucibulum</taxon>
    </lineage>
</organism>
<feature type="transmembrane region" description="Helical" evidence="1">
    <location>
        <begin position="203"/>
        <end position="225"/>
    </location>
</feature>
<evidence type="ECO:0000256" key="1">
    <source>
        <dbReference type="SAM" id="Phobius"/>
    </source>
</evidence>
<dbReference type="Pfam" id="PF20152">
    <property type="entry name" value="DUF6534"/>
    <property type="match status" value="1"/>
</dbReference>
<evidence type="ECO:0000259" key="2">
    <source>
        <dbReference type="Pfam" id="PF20152"/>
    </source>
</evidence>
<keyword evidence="1" id="KW-0472">Membrane</keyword>
<feature type="transmembrane region" description="Helical" evidence="1">
    <location>
        <begin position="50"/>
        <end position="71"/>
    </location>
</feature>
<reference evidence="3 4" key="1">
    <citation type="journal article" date="2019" name="Nat. Ecol. Evol.">
        <title>Megaphylogeny resolves global patterns of mushroom evolution.</title>
        <authorList>
            <person name="Varga T."/>
            <person name="Krizsan K."/>
            <person name="Foldi C."/>
            <person name="Dima B."/>
            <person name="Sanchez-Garcia M."/>
            <person name="Sanchez-Ramirez S."/>
            <person name="Szollosi G.J."/>
            <person name="Szarkandi J.G."/>
            <person name="Papp V."/>
            <person name="Albert L."/>
            <person name="Andreopoulos W."/>
            <person name="Angelini C."/>
            <person name="Antonin V."/>
            <person name="Barry K.W."/>
            <person name="Bougher N.L."/>
            <person name="Buchanan P."/>
            <person name="Buyck B."/>
            <person name="Bense V."/>
            <person name="Catcheside P."/>
            <person name="Chovatia M."/>
            <person name="Cooper J."/>
            <person name="Damon W."/>
            <person name="Desjardin D."/>
            <person name="Finy P."/>
            <person name="Geml J."/>
            <person name="Haridas S."/>
            <person name="Hughes K."/>
            <person name="Justo A."/>
            <person name="Karasinski D."/>
            <person name="Kautmanova I."/>
            <person name="Kiss B."/>
            <person name="Kocsube S."/>
            <person name="Kotiranta H."/>
            <person name="LaButti K.M."/>
            <person name="Lechner B.E."/>
            <person name="Liimatainen K."/>
            <person name="Lipzen A."/>
            <person name="Lukacs Z."/>
            <person name="Mihaltcheva S."/>
            <person name="Morgado L.N."/>
            <person name="Niskanen T."/>
            <person name="Noordeloos M.E."/>
            <person name="Ohm R.A."/>
            <person name="Ortiz-Santana B."/>
            <person name="Ovrebo C."/>
            <person name="Racz N."/>
            <person name="Riley R."/>
            <person name="Savchenko A."/>
            <person name="Shiryaev A."/>
            <person name="Soop K."/>
            <person name="Spirin V."/>
            <person name="Szebenyi C."/>
            <person name="Tomsovsky M."/>
            <person name="Tulloss R.E."/>
            <person name="Uehling J."/>
            <person name="Grigoriev I.V."/>
            <person name="Vagvolgyi C."/>
            <person name="Papp T."/>
            <person name="Martin F.M."/>
            <person name="Miettinen O."/>
            <person name="Hibbett D.S."/>
            <person name="Nagy L.G."/>
        </authorList>
    </citation>
    <scope>NUCLEOTIDE SEQUENCE [LARGE SCALE GENOMIC DNA]</scope>
    <source>
        <strain evidence="3 4">CBS 166.37</strain>
    </source>
</reference>
<feature type="transmembrane region" description="Helical" evidence="1">
    <location>
        <begin position="91"/>
        <end position="110"/>
    </location>
</feature>
<evidence type="ECO:0000313" key="4">
    <source>
        <dbReference type="Proteomes" id="UP000308652"/>
    </source>
</evidence>
<evidence type="ECO:0000313" key="3">
    <source>
        <dbReference type="EMBL" id="TFK31424.1"/>
    </source>
</evidence>
<dbReference type="InterPro" id="IPR045339">
    <property type="entry name" value="DUF6534"/>
</dbReference>
<name>A0A5C3LEC0_9AGAR</name>
<feature type="transmembrane region" description="Helical" evidence="1">
    <location>
        <begin position="162"/>
        <end position="183"/>
    </location>
</feature>
<accession>A0A5C3LEC0</accession>
<dbReference type="Proteomes" id="UP000308652">
    <property type="component" value="Unassembled WGS sequence"/>
</dbReference>
<gene>
    <name evidence="3" type="ORF">BDQ12DRAFT_740025</name>
</gene>
<proteinExistence type="predicted"/>
<feature type="transmembrane region" description="Helical" evidence="1">
    <location>
        <begin position="20"/>
        <end position="38"/>
    </location>
</feature>
<keyword evidence="1" id="KW-0812">Transmembrane</keyword>
<sequence>MSSPIPPNIGASSGPLILGYLFNWGLYGILCVQVYLYYISFPRDKILSKALVYGLFLIETMQTIIVANDAFKTFGPGFGDLNALESAHLEWFNVPIVSGIVSATVQIFFARRIYIISKAKHIAIPIVMVALMQGISAIIAGVKAFKAADFSKLQSETFVPTAIWLAGSAVCDVIIAISMIYYLSRRDTGFKRTHTIITRIIRLTVETGSTTATVAVIDVVLFLAFRQNNYHTAPALILGKLYSNTMVLIFNSRVHISGGRSDTQDRSESHYNSYPLSMAARNSSTPRETQAQVQPAGMNVPLDGIKIQDEVWTSDIHVHELKASSFQHFIHSLSN</sequence>
<feature type="domain" description="DUF6534" evidence="2">
    <location>
        <begin position="168"/>
        <end position="254"/>
    </location>
</feature>
<dbReference type="PANTHER" id="PTHR40465">
    <property type="entry name" value="CHROMOSOME 1, WHOLE GENOME SHOTGUN SEQUENCE"/>
    <property type="match status" value="1"/>
</dbReference>
<keyword evidence="4" id="KW-1185">Reference proteome</keyword>